<evidence type="ECO:0000256" key="1">
    <source>
        <dbReference type="ARBA" id="ARBA00007447"/>
    </source>
</evidence>
<accession>A0ABP1D1C9</accession>
<evidence type="ECO:0000313" key="7">
    <source>
        <dbReference type="Proteomes" id="UP001497453"/>
    </source>
</evidence>
<organism evidence="6 7">
    <name type="scientific">Somion occarium</name>
    <dbReference type="NCBI Taxonomy" id="3059160"/>
    <lineage>
        <taxon>Eukaryota</taxon>
        <taxon>Fungi</taxon>
        <taxon>Dikarya</taxon>
        <taxon>Basidiomycota</taxon>
        <taxon>Agaricomycotina</taxon>
        <taxon>Agaricomycetes</taxon>
        <taxon>Polyporales</taxon>
        <taxon>Cerrenaceae</taxon>
        <taxon>Somion</taxon>
    </lineage>
</organism>
<dbReference type="PRINTS" id="PR00792">
    <property type="entry name" value="PEPSIN"/>
</dbReference>
<feature type="signal peptide" evidence="4">
    <location>
        <begin position="1"/>
        <end position="19"/>
    </location>
</feature>
<dbReference type="EMBL" id="OZ037945">
    <property type="protein sequence ID" value="CAL1701691.1"/>
    <property type="molecule type" value="Genomic_DNA"/>
</dbReference>
<dbReference type="InterPro" id="IPR033121">
    <property type="entry name" value="PEPTIDASE_A1"/>
</dbReference>
<evidence type="ECO:0000256" key="3">
    <source>
        <dbReference type="SAM" id="Phobius"/>
    </source>
</evidence>
<keyword evidence="3" id="KW-0472">Membrane</keyword>
<dbReference type="InterPro" id="IPR021109">
    <property type="entry name" value="Peptidase_aspartic_dom_sf"/>
</dbReference>
<dbReference type="Proteomes" id="UP001497453">
    <property type="component" value="Chromosome 2"/>
</dbReference>
<comment type="similarity">
    <text evidence="1">Belongs to the peptidase A1 family.</text>
</comment>
<feature type="transmembrane region" description="Helical" evidence="3">
    <location>
        <begin position="511"/>
        <end position="533"/>
    </location>
</feature>
<gene>
    <name evidence="6" type="ORF">GFSPODELE1_LOCUS3709</name>
</gene>
<proteinExistence type="inferred from homology"/>
<keyword evidence="3" id="KW-0812">Transmembrane</keyword>
<reference evidence="7" key="1">
    <citation type="submission" date="2024-04" db="EMBL/GenBank/DDBJ databases">
        <authorList>
            <person name="Shaw F."/>
            <person name="Minotto A."/>
        </authorList>
    </citation>
    <scope>NUCLEOTIDE SEQUENCE [LARGE SCALE GENOMIC DNA]</scope>
</reference>
<evidence type="ECO:0000259" key="5">
    <source>
        <dbReference type="PROSITE" id="PS51767"/>
    </source>
</evidence>
<feature type="domain" description="Peptidase A1" evidence="5">
    <location>
        <begin position="59"/>
        <end position="379"/>
    </location>
</feature>
<dbReference type="PANTHER" id="PTHR47966">
    <property type="entry name" value="BETA-SITE APP-CLEAVING ENZYME, ISOFORM A-RELATED"/>
    <property type="match status" value="1"/>
</dbReference>
<keyword evidence="4" id="KW-0732">Signal</keyword>
<protein>
    <recommendedName>
        <fullName evidence="5">Peptidase A1 domain-containing protein</fullName>
    </recommendedName>
</protein>
<dbReference type="SUPFAM" id="SSF50630">
    <property type="entry name" value="Acid proteases"/>
    <property type="match status" value="1"/>
</dbReference>
<dbReference type="PANTHER" id="PTHR47966:SF51">
    <property type="entry name" value="BETA-SITE APP-CLEAVING ENZYME, ISOFORM A-RELATED"/>
    <property type="match status" value="1"/>
</dbReference>
<dbReference type="InterPro" id="IPR001461">
    <property type="entry name" value="Aspartic_peptidase_A1"/>
</dbReference>
<evidence type="ECO:0000256" key="4">
    <source>
        <dbReference type="SAM" id="SignalP"/>
    </source>
</evidence>
<sequence length="562" mass="59554">MFLPWLAIISALHTGLVLAVRFPVERVRRDVPRSTSMQLSASSTSDDVFDFENIQGKLYTTTIHINGQSFKVDMDTGSSDLWIDTKGANLTGTTDTGILGAIVYEDLSSAVGNLTLADITWGNFTVKDQVFISAPGTNATLGLRDGLLGLGPQTLSNISHTLHLANSSVNGATLLDNIFSLYPDEPNHITFLLTRDISGIVDGGDFTIGEIVDGFEAISAAPKLPVVSNRWLTFVDAMIVNEKRVTAPSAGFPNVEVPKGKLTAIFDTGISLDIAPKTFVDAMFKDVPGAFFDEDSRLYVVPCDTKLNVSLVAGDIEYPIHPVDLVSPIALNGSDPLCVGGFMATDENTAIGDFQFGDVVLRNLYTLFDYGNWSRAGDGQPFIQILSLTDADKAFAEFDTMQSARVEQFLAANSDDSSTSASSVSTSTSSETAVDTSSATTTASSLSPASPVATSTIPLTSVASTSVPPTTVSALATSTGVGNSKDFAAGAVSDNNSISSTDLNNLIRNSYIVIGLLGFAIVLLIGVVVMTSMRMMAPRGGRYKPIIPPVDDHASTPYRYSD</sequence>
<dbReference type="PROSITE" id="PS51767">
    <property type="entry name" value="PEPTIDASE_A1"/>
    <property type="match status" value="1"/>
</dbReference>
<name>A0ABP1D1C9_9APHY</name>
<keyword evidence="7" id="KW-1185">Reference proteome</keyword>
<dbReference type="Pfam" id="PF00026">
    <property type="entry name" value="Asp"/>
    <property type="match status" value="1"/>
</dbReference>
<feature type="region of interest" description="Disordered" evidence="2">
    <location>
        <begin position="415"/>
        <end position="452"/>
    </location>
</feature>
<dbReference type="Gene3D" id="2.40.70.10">
    <property type="entry name" value="Acid Proteases"/>
    <property type="match status" value="2"/>
</dbReference>
<evidence type="ECO:0000313" key="6">
    <source>
        <dbReference type="EMBL" id="CAL1701691.1"/>
    </source>
</evidence>
<keyword evidence="3" id="KW-1133">Transmembrane helix</keyword>
<feature type="chain" id="PRO_5046221799" description="Peptidase A1 domain-containing protein" evidence="4">
    <location>
        <begin position="20"/>
        <end position="562"/>
    </location>
</feature>
<evidence type="ECO:0000256" key="2">
    <source>
        <dbReference type="SAM" id="MobiDB-lite"/>
    </source>
</evidence>